<dbReference type="OrthoDB" id="423533at2759"/>
<protein>
    <submittedName>
        <fullName evidence="2">Uncharacterized protein</fullName>
    </submittedName>
</protein>
<proteinExistence type="predicted"/>
<dbReference type="EMBL" id="CAJOBA010037185">
    <property type="protein sequence ID" value="CAF4037348.1"/>
    <property type="molecule type" value="Genomic_DNA"/>
</dbReference>
<evidence type="ECO:0000313" key="4">
    <source>
        <dbReference type="EMBL" id="CAF4289600.1"/>
    </source>
</evidence>
<evidence type="ECO:0000313" key="3">
    <source>
        <dbReference type="EMBL" id="CAF4037348.1"/>
    </source>
</evidence>
<name>A0A815KFV0_9BILA</name>
<keyword evidence="5" id="KW-1185">Reference proteome</keyword>
<evidence type="ECO:0000313" key="2">
    <source>
        <dbReference type="EMBL" id="CAF1395410.1"/>
    </source>
</evidence>
<gene>
    <name evidence="2" type="ORF">GPM918_LOCUS33005</name>
    <name evidence="1" type="ORF">OVA965_LOCUS25305</name>
    <name evidence="4" type="ORF">SRO942_LOCUS33680</name>
    <name evidence="3" type="ORF">TMI583_LOCUS26030</name>
</gene>
<organism evidence="2 5">
    <name type="scientific">Didymodactylos carnosus</name>
    <dbReference type="NCBI Taxonomy" id="1234261"/>
    <lineage>
        <taxon>Eukaryota</taxon>
        <taxon>Metazoa</taxon>
        <taxon>Spiralia</taxon>
        <taxon>Gnathifera</taxon>
        <taxon>Rotifera</taxon>
        <taxon>Eurotatoria</taxon>
        <taxon>Bdelloidea</taxon>
        <taxon>Philodinida</taxon>
        <taxon>Philodinidae</taxon>
        <taxon>Didymodactylos</taxon>
    </lineage>
</organism>
<dbReference type="Proteomes" id="UP000681722">
    <property type="component" value="Unassembled WGS sequence"/>
</dbReference>
<dbReference type="Proteomes" id="UP000682733">
    <property type="component" value="Unassembled WGS sequence"/>
</dbReference>
<dbReference type="Proteomes" id="UP000663829">
    <property type="component" value="Unassembled WGS sequence"/>
</dbReference>
<dbReference type="EMBL" id="CAJNOQ010017233">
    <property type="protein sequence ID" value="CAF1395410.1"/>
    <property type="molecule type" value="Genomic_DNA"/>
</dbReference>
<dbReference type="EMBL" id="CAJOBC010082646">
    <property type="protein sequence ID" value="CAF4289600.1"/>
    <property type="molecule type" value="Genomic_DNA"/>
</dbReference>
<evidence type="ECO:0000313" key="5">
    <source>
        <dbReference type="Proteomes" id="UP000663829"/>
    </source>
</evidence>
<accession>A0A815KFV0</accession>
<dbReference type="EMBL" id="CAJNOK010015643">
    <property type="protein sequence ID" value="CAF1229481.1"/>
    <property type="molecule type" value="Genomic_DNA"/>
</dbReference>
<evidence type="ECO:0000313" key="1">
    <source>
        <dbReference type="EMBL" id="CAF1229481.1"/>
    </source>
</evidence>
<sequence length="209" mass="23808">MIDRYWMQVELSHPPSVSTVTKPVNDVIDTGTTINETPSSLDNIVQQEAVVIPLNNRRRPDRFNTSDFDDTQNESNINHELCYLADGLEREGIKLDKQIEAEVLINQLYKSVGVPSDAVGKECLHLYSMETFLSSERNRFLCEEDRTKIETYGPFVRLLCFYFNQPSSIEVPSIEVYCRMDLSSSMIDAGKEGAKRETSFRWAGFSSTS</sequence>
<comment type="caution">
    <text evidence="2">The sequence shown here is derived from an EMBL/GenBank/DDBJ whole genome shotgun (WGS) entry which is preliminary data.</text>
</comment>
<dbReference type="AlphaFoldDB" id="A0A815KFV0"/>
<dbReference type="Proteomes" id="UP000677228">
    <property type="component" value="Unassembled WGS sequence"/>
</dbReference>
<reference evidence="2" key="1">
    <citation type="submission" date="2021-02" db="EMBL/GenBank/DDBJ databases">
        <authorList>
            <person name="Nowell W R."/>
        </authorList>
    </citation>
    <scope>NUCLEOTIDE SEQUENCE</scope>
</reference>